<dbReference type="Proteomes" id="UP000887561">
    <property type="component" value="Unplaced"/>
</dbReference>
<name>A0A915M1S1_MELJA</name>
<feature type="compositionally biased region" description="Polar residues" evidence="1">
    <location>
        <begin position="211"/>
        <end position="220"/>
    </location>
</feature>
<evidence type="ECO:0000313" key="2">
    <source>
        <dbReference type="Proteomes" id="UP000887561"/>
    </source>
</evidence>
<feature type="region of interest" description="Disordered" evidence="1">
    <location>
        <begin position="19"/>
        <end position="113"/>
    </location>
</feature>
<feature type="region of interest" description="Disordered" evidence="1">
    <location>
        <begin position="173"/>
        <end position="220"/>
    </location>
</feature>
<sequence>MNQKVENCLKSGCEICSGNRSLDSLDSQSSSNSSNNQPPRTPPKNKDVNLRENRKRNRQGQLKSNNPMITTNNDSLQSSGQISTSQVFNNSNDTGRQTVESATSSLVSIPPSDPQQLEITTVIENVKEEMEDVGLDAQLELQNKNLENNMRFIRSKSVAALYSPTTQTFPTMQQINSQQQQVRFPQQTFNQPQNPARQARRTTDPRFRSSDICQTNEERE</sequence>
<protein>
    <submittedName>
        <fullName evidence="3">Uncharacterized protein</fullName>
    </submittedName>
</protein>
<proteinExistence type="predicted"/>
<feature type="compositionally biased region" description="Low complexity" evidence="1">
    <location>
        <begin position="19"/>
        <end position="38"/>
    </location>
</feature>
<dbReference type="AlphaFoldDB" id="A0A915M1S1"/>
<feature type="compositionally biased region" description="Low complexity" evidence="1">
    <location>
        <begin position="178"/>
        <end position="195"/>
    </location>
</feature>
<evidence type="ECO:0000313" key="3">
    <source>
        <dbReference type="WBParaSite" id="scaffold2267_cov266.g4546"/>
    </source>
</evidence>
<feature type="compositionally biased region" description="Polar residues" evidence="1">
    <location>
        <begin position="59"/>
        <end position="107"/>
    </location>
</feature>
<accession>A0A915M1S1</accession>
<dbReference type="WBParaSite" id="scaffold2267_cov266.g4546">
    <property type="protein sequence ID" value="scaffold2267_cov266.g4546"/>
    <property type="gene ID" value="scaffold2267_cov266.g4546"/>
</dbReference>
<evidence type="ECO:0000256" key="1">
    <source>
        <dbReference type="SAM" id="MobiDB-lite"/>
    </source>
</evidence>
<keyword evidence="2" id="KW-1185">Reference proteome</keyword>
<reference evidence="3" key="1">
    <citation type="submission" date="2022-11" db="UniProtKB">
        <authorList>
            <consortium name="WormBaseParasite"/>
        </authorList>
    </citation>
    <scope>IDENTIFICATION</scope>
</reference>
<organism evidence="2 3">
    <name type="scientific">Meloidogyne javanica</name>
    <name type="common">Root-knot nematode worm</name>
    <dbReference type="NCBI Taxonomy" id="6303"/>
    <lineage>
        <taxon>Eukaryota</taxon>
        <taxon>Metazoa</taxon>
        <taxon>Ecdysozoa</taxon>
        <taxon>Nematoda</taxon>
        <taxon>Chromadorea</taxon>
        <taxon>Rhabditida</taxon>
        <taxon>Tylenchina</taxon>
        <taxon>Tylenchomorpha</taxon>
        <taxon>Tylenchoidea</taxon>
        <taxon>Meloidogynidae</taxon>
        <taxon>Meloidogyninae</taxon>
        <taxon>Meloidogyne</taxon>
        <taxon>Meloidogyne incognita group</taxon>
    </lineage>
</organism>